<dbReference type="PROSITE" id="PS50157">
    <property type="entry name" value="ZINC_FINGER_C2H2_2"/>
    <property type="match status" value="1"/>
</dbReference>
<keyword evidence="1" id="KW-0862">Zinc</keyword>
<feature type="compositionally biased region" description="Basic and acidic residues" evidence="2">
    <location>
        <begin position="488"/>
        <end position="503"/>
    </location>
</feature>
<feature type="compositionally biased region" description="Pro residues" evidence="2">
    <location>
        <begin position="621"/>
        <end position="634"/>
    </location>
</feature>
<dbReference type="InterPro" id="IPR013087">
    <property type="entry name" value="Znf_C2H2_type"/>
</dbReference>
<dbReference type="GO" id="GO:0008270">
    <property type="term" value="F:zinc ion binding"/>
    <property type="evidence" value="ECO:0007669"/>
    <property type="project" value="UniProtKB-KW"/>
</dbReference>
<sequence>MPVGVNAQQKASVDPLFTIPGGDITRLTKSQLARLQEHASVGRLNPDDQHQLQQHICRLKELHQLQQIPQPRAGAGAAHPQNVGPNQPAKQPPRPPAPPQAPIARPQLQQQQQPPPQQTQQSQHQFGSGDSPSALKKMKRERDRSEGDLVVIDQKQALQQPQRPGSDRPQGQQPACLSQFSNQAQQQAQKPNVPQQTPMLQASAARTGQAVSEVTAAKQAATEKEQQQGQSSHHGMQINGLMKLLEEEKNSHESRVPLQLEANEQSLLRQQLGDESTKTMIRRTDHLLPIFVMLGGPEKFTRELVRTKNLLASQYHPNGDPRDFFTLSLKEFTESRSTLTKYFGYVKANMQSVCSKTPEKGRDIQLRAHAFARPNGGTFPGPRAPPASTSQQPQQASLPQAQAQQHQQLQVPVPPPSENVLSARNLEKQTNLLALERSQSLQSRGAQHKSRVQPVGSMSPDGSPPIDIKPRIGVDDLKIPLARKKRPREPDTGEPPKAKPLGELKTFKCTQPGCEVGGKGFVTNQELLEHQRWHERERQRAVEEAEKNKRKLENPLEYFLSSMRDTCNLDEDGKPKEKDEGVAAMKDDTPSGAAGATPQIKAGSTPLLANTPLNVKSGLTPPLPSGKSPVPPTFRIPHPTNAKTPGSAGRSTSGIKTMTKEDQFQHHNDQIPTPPGSNAWEVASMSPDVLRQCFDGLPEQTSGLSALYPPIFTPAYTPSPSDAEGGDSMSENIGGGYEDWNPFGYKRSLGDEMPQEVEWDNQPTSTSVGKDWALESGYRMNANVLA</sequence>
<keyword evidence="1" id="KW-0863">Zinc-finger</keyword>
<evidence type="ECO:0000259" key="3">
    <source>
        <dbReference type="PROSITE" id="PS50157"/>
    </source>
</evidence>
<accession>A0A317SJ54</accession>
<feature type="compositionally biased region" description="Polar residues" evidence="2">
    <location>
        <begin position="641"/>
        <end position="654"/>
    </location>
</feature>
<keyword evidence="1" id="KW-0479">Metal-binding</keyword>
<evidence type="ECO:0000313" key="5">
    <source>
        <dbReference type="Proteomes" id="UP000246991"/>
    </source>
</evidence>
<proteinExistence type="predicted"/>
<dbReference type="AlphaFoldDB" id="A0A317SJ54"/>
<dbReference type="GO" id="GO:0006357">
    <property type="term" value="P:regulation of transcription by RNA polymerase II"/>
    <property type="evidence" value="ECO:0007669"/>
    <property type="project" value="InterPro"/>
</dbReference>
<feature type="region of interest" description="Disordered" evidence="2">
    <location>
        <begin position="438"/>
        <end position="503"/>
    </location>
</feature>
<feature type="compositionally biased region" description="Polar residues" evidence="2">
    <location>
        <begin position="156"/>
        <end position="176"/>
    </location>
</feature>
<comment type="caution">
    <text evidence="4">The sequence shown here is derived from an EMBL/GenBank/DDBJ whole genome shotgun (WGS) entry which is preliminary data.</text>
</comment>
<dbReference type="Gene3D" id="3.30.160.60">
    <property type="entry name" value="Classic Zinc Finger"/>
    <property type="match status" value="1"/>
</dbReference>
<feature type="domain" description="C2H2-type" evidence="3">
    <location>
        <begin position="507"/>
        <end position="539"/>
    </location>
</feature>
<dbReference type="GO" id="GO:0003712">
    <property type="term" value="F:transcription coregulator activity"/>
    <property type="evidence" value="ECO:0007669"/>
    <property type="project" value="InterPro"/>
</dbReference>
<reference evidence="4 5" key="1">
    <citation type="submission" date="2018-03" db="EMBL/GenBank/DDBJ databases">
        <title>Genomes of Pezizomycetes fungi and the evolution of truffles.</title>
        <authorList>
            <person name="Murat C."/>
            <person name="Payen T."/>
            <person name="Noel B."/>
            <person name="Kuo A."/>
            <person name="Martin F.M."/>
        </authorList>
    </citation>
    <scope>NUCLEOTIDE SEQUENCE [LARGE SCALE GENOMIC DNA]</scope>
    <source>
        <strain evidence="4">091103-1</strain>
    </source>
</reference>
<feature type="region of interest" description="Disordered" evidence="2">
    <location>
        <begin position="567"/>
        <end position="654"/>
    </location>
</feature>
<dbReference type="PANTHER" id="PTHR48125:SF16">
    <property type="entry name" value="UBZ4-TYPE DOMAIN-CONTAINING PROTEIN"/>
    <property type="match status" value="1"/>
</dbReference>
<organism evidence="4 5">
    <name type="scientific">Tuber magnatum</name>
    <name type="common">white Piedmont truffle</name>
    <dbReference type="NCBI Taxonomy" id="42249"/>
    <lineage>
        <taxon>Eukaryota</taxon>
        <taxon>Fungi</taxon>
        <taxon>Dikarya</taxon>
        <taxon>Ascomycota</taxon>
        <taxon>Pezizomycotina</taxon>
        <taxon>Pezizomycetes</taxon>
        <taxon>Pezizales</taxon>
        <taxon>Tuberaceae</taxon>
        <taxon>Tuber</taxon>
    </lineage>
</organism>
<dbReference type="STRING" id="42249.A0A317SJ54"/>
<evidence type="ECO:0000256" key="1">
    <source>
        <dbReference type="PROSITE-ProRule" id="PRU00042"/>
    </source>
</evidence>
<dbReference type="PANTHER" id="PTHR48125">
    <property type="entry name" value="LP07818P1"/>
    <property type="match status" value="1"/>
</dbReference>
<feature type="compositionally biased region" description="Low complexity" evidence="2">
    <location>
        <begin position="386"/>
        <end position="411"/>
    </location>
</feature>
<feature type="compositionally biased region" description="Pro residues" evidence="2">
    <location>
        <begin position="90"/>
        <end position="101"/>
    </location>
</feature>
<keyword evidence="5" id="KW-1185">Reference proteome</keyword>
<dbReference type="InterPro" id="IPR008626">
    <property type="entry name" value="Mediator_Med15_fun"/>
</dbReference>
<evidence type="ECO:0000256" key="2">
    <source>
        <dbReference type="SAM" id="MobiDB-lite"/>
    </source>
</evidence>
<feature type="compositionally biased region" description="Polar residues" evidence="2">
    <location>
        <begin position="197"/>
        <end position="212"/>
    </location>
</feature>
<feature type="compositionally biased region" description="Low complexity" evidence="2">
    <location>
        <begin position="102"/>
        <end position="125"/>
    </location>
</feature>
<evidence type="ECO:0000313" key="4">
    <source>
        <dbReference type="EMBL" id="PWW74413.1"/>
    </source>
</evidence>
<protein>
    <recommendedName>
        <fullName evidence="3">C2H2-type domain-containing protein</fullName>
    </recommendedName>
</protein>
<name>A0A317SJ54_9PEZI</name>
<dbReference type="EMBL" id="PYWC01000062">
    <property type="protein sequence ID" value="PWW74413.1"/>
    <property type="molecule type" value="Genomic_DNA"/>
</dbReference>
<dbReference type="OrthoDB" id="3918840at2759"/>
<feature type="compositionally biased region" description="Basic and acidic residues" evidence="2">
    <location>
        <begin position="468"/>
        <end position="478"/>
    </location>
</feature>
<dbReference type="GO" id="GO:0016592">
    <property type="term" value="C:mediator complex"/>
    <property type="evidence" value="ECO:0007669"/>
    <property type="project" value="InterPro"/>
</dbReference>
<dbReference type="Pfam" id="PF05397">
    <property type="entry name" value="Med15_fungi"/>
    <property type="match status" value="1"/>
</dbReference>
<gene>
    <name evidence="4" type="ORF">C7212DRAFT_208650</name>
</gene>
<feature type="region of interest" description="Disordered" evidence="2">
    <location>
        <begin position="372"/>
        <end position="420"/>
    </location>
</feature>
<feature type="region of interest" description="Disordered" evidence="2">
    <location>
        <begin position="70"/>
        <end position="235"/>
    </location>
</feature>
<dbReference type="Proteomes" id="UP000246991">
    <property type="component" value="Unassembled WGS sequence"/>
</dbReference>
<feature type="compositionally biased region" description="Basic and acidic residues" evidence="2">
    <location>
        <begin position="571"/>
        <end position="589"/>
    </location>
</feature>
<feature type="compositionally biased region" description="Low complexity" evidence="2">
    <location>
        <begin position="178"/>
        <end position="196"/>
    </location>
</feature>